<dbReference type="SMART" id="SM00065">
    <property type="entry name" value="GAF"/>
    <property type="match status" value="2"/>
</dbReference>
<sequence>MGQQRAQTVQLTRLHLDELLEELAARISTVRGTRDRLHSLLEAVLSVGRELDLAQVLRRIVETAVALVDAEYGALGVIGQGRMLDEFLPVGISDELRAQIGDLPSGHGLLGELIRNPQPLRLAELSDHPASSGFPPHHPPMHSFLGVPIRVRDKVFGNIYLTGKHGGAEFDAEDESVLSTLAVAAGVAVENARLYEDARLRERWLQASAEVTSAVLSGAAEKQVLELMAERAREITSAELGAIELVRGDGELRVEIALGPGAEAHRGATLPRTGTFAGAALDAQALIAAADVRKDARVTFKADRWEGFGAAVAVPMSTRDEVRGVLLLARSSGRPGFSEAETTPLTGFAGQAALALELADRRRDAEQMSLLEDRDRIARDLHDLAIQRLFATGMTLQSVQRFVEHPGAAERLRRAVDDLDATIKIIRSTIFGLRDHEAPGGAAGLRVRTVRATEDAAAALGFTPALRMEGLIDTDVPQAVADDVVAVLNEALSNVARHARARRAEVSLIVRKGVLELAVVDDGVGIEAGAGSAEGVADGAGADDGSGRGAGRVIGAGAAAGAGAAVGAERGAGLRNLAERAERLGGELVVRAGERRGTRLEWRVPLAGVGQGADPSGRP</sequence>
<comment type="caution">
    <text evidence="5">The sequence shown here is derived from an EMBL/GenBank/DDBJ whole genome shotgun (WGS) entry which is preliminary data.</text>
</comment>
<feature type="domain" description="GAF" evidence="4">
    <location>
        <begin position="52"/>
        <end position="199"/>
    </location>
</feature>
<dbReference type="Gene3D" id="1.20.5.1930">
    <property type="match status" value="1"/>
</dbReference>
<evidence type="ECO:0000256" key="1">
    <source>
        <dbReference type="ARBA" id="ARBA00022679"/>
    </source>
</evidence>
<dbReference type="Pfam" id="PF07730">
    <property type="entry name" value="HisKA_3"/>
    <property type="match status" value="1"/>
</dbReference>
<evidence type="ECO:0000259" key="4">
    <source>
        <dbReference type="SMART" id="SM00065"/>
    </source>
</evidence>
<keyword evidence="3" id="KW-0902">Two-component regulatory system</keyword>
<organism evidence="5 6">
    <name type="scientific">Streptomyces flavofungini</name>
    <dbReference type="NCBI Taxonomy" id="68200"/>
    <lineage>
        <taxon>Bacteria</taxon>
        <taxon>Bacillati</taxon>
        <taxon>Actinomycetota</taxon>
        <taxon>Actinomycetes</taxon>
        <taxon>Kitasatosporales</taxon>
        <taxon>Streptomycetaceae</taxon>
        <taxon>Streptomyces</taxon>
    </lineage>
</organism>
<protein>
    <submittedName>
        <fullName evidence="5">GAF domain-containing protein</fullName>
    </submittedName>
</protein>
<dbReference type="InterPro" id="IPR003594">
    <property type="entry name" value="HATPase_dom"/>
</dbReference>
<dbReference type="InterPro" id="IPR050482">
    <property type="entry name" value="Sensor_HK_TwoCompSys"/>
</dbReference>
<accession>A0ABS0WXT9</accession>
<dbReference type="Pfam" id="PF13185">
    <property type="entry name" value="GAF_2"/>
    <property type="match status" value="2"/>
</dbReference>
<keyword evidence="1" id="KW-0808">Transferase</keyword>
<dbReference type="PANTHER" id="PTHR24421">
    <property type="entry name" value="NITRATE/NITRITE SENSOR PROTEIN NARX-RELATED"/>
    <property type="match status" value="1"/>
</dbReference>
<dbReference type="Gene3D" id="3.30.565.10">
    <property type="entry name" value="Histidine kinase-like ATPase, C-terminal domain"/>
    <property type="match status" value="1"/>
</dbReference>
<evidence type="ECO:0000313" key="6">
    <source>
        <dbReference type="Proteomes" id="UP000634780"/>
    </source>
</evidence>
<dbReference type="InterPro" id="IPR036890">
    <property type="entry name" value="HATPase_C_sf"/>
</dbReference>
<dbReference type="Proteomes" id="UP000634780">
    <property type="component" value="Unassembled WGS sequence"/>
</dbReference>
<reference evidence="5 6" key="1">
    <citation type="submission" date="2020-12" db="EMBL/GenBank/DDBJ databases">
        <title>Streptomyces typhae sp. nov., a novel endophytic actinomycete isolated from the root of cattail pollen (Typha angustifolia L.).</title>
        <authorList>
            <person name="Peng C."/>
            <person name="Liu C."/>
        </authorList>
    </citation>
    <scope>NUCLEOTIDE SEQUENCE [LARGE SCALE GENOMIC DNA]</scope>
    <source>
        <strain evidence="5 6">JCM 4753</strain>
    </source>
</reference>
<dbReference type="PANTHER" id="PTHR24421:SF56">
    <property type="entry name" value="OXYGEN SENSOR HISTIDINE KINASE RESPONSE REGULATOR DOST"/>
    <property type="match status" value="1"/>
</dbReference>
<name>A0ABS0WXT9_9ACTN</name>
<evidence type="ECO:0000256" key="2">
    <source>
        <dbReference type="ARBA" id="ARBA00022777"/>
    </source>
</evidence>
<proteinExistence type="predicted"/>
<dbReference type="EMBL" id="JAEKOZ010000001">
    <property type="protein sequence ID" value="MBJ3805654.1"/>
    <property type="molecule type" value="Genomic_DNA"/>
</dbReference>
<dbReference type="Pfam" id="PF02518">
    <property type="entry name" value="HATPase_c"/>
    <property type="match status" value="1"/>
</dbReference>
<dbReference type="SUPFAM" id="SSF55874">
    <property type="entry name" value="ATPase domain of HSP90 chaperone/DNA topoisomerase II/histidine kinase"/>
    <property type="match status" value="1"/>
</dbReference>
<dbReference type="RefSeq" id="WP_190117969.1">
    <property type="nucleotide sequence ID" value="NZ_BMVR01000009.1"/>
</dbReference>
<keyword evidence="6" id="KW-1185">Reference proteome</keyword>
<dbReference type="InterPro" id="IPR011712">
    <property type="entry name" value="Sig_transdc_His_kin_sub3_dim/P"/>
</dbReference>
<keyword evidence="2" id="KW-0418">Kinase</keyword>
<dbReference type="InterPro" id="IPR029016">
    <property type="entry name" value="GAF-like_dom_sf"/>
</dbReference>
<evidence type="ECO:0000256" key="3">
    <source>
        <dbReference type="ARBA" id="ARBA00023012"/>
    </source>
</evidence>
<evidence type="ECO:0000313" key="5">
    <source>
        <dbReference type="EMBL" id="MBJ3805654.1"/>
    </source>
</evidence>
<dbReference type="Gene3D" id="3.30.450.40">
    <property type="match status" value="2"/>
</dbReference>
<gene>
    <name evidence="5" type="ORF">JGB26_00690</name>
</gene>
<dbReference type="SUPFAM" id="SSF55781">
    <property type="entry name" value="GAF domain-like"/>
    <property type="match status" value="2"/>
</dbReference>
<feature type="domain" description="GAF" evidence="4">
    <location>
        <begin position="220"/>
        <end position="366"/>
    </location>
</feature>
<dbReference type="InterPro" id="IPR003018">
    <property type="entry name" value="GAF"/>
</dbReference>